<dbReference type="AlphaFoldDB" id="A0AAW2GHP5"/>
<name>A0AAW2GHP5_9HYME</name>
<accession>A0AAW2GHP5</accession>
<gene>
    <name evidence="1" type="ORF">PUN28_004804</name>
</gene>
<dbReference type="EMBL" id="JADYXP020000004">
    <property type="protein sequence ID" value="KAL0125982.1"/>
    <property type="molecule type" value="Genomic_DNA"/>
</dbReference>
<evidence type="ECO:0000313" key="1">
    <source>
        <dbReference type="EMBL" id="KAL0125982.1"/>
    </source>
</evidence>
<protein>
    <submittedName>
        <fullName evidence="1">Uncharacterized protein</fullName>
    </submittedName>
</protein>
<comment type="caution">
    <text evidence="1">The sequence shown here is derived from an EMBL/GenBank/DDBJ whole genome shotgun (WGS) entry which is preliminary data.</text>
</comment>
<reference evidence="1 2" key="1">
    <citation type="submission" date="2023-03" db="EMBL/GenBank/DDBJ databases">
        <title>High recombination rates correlate with genetic variation in Cardiocondyla obscurior ants.</title>
        <authorList>
            <person name="Errbii M."/>
        </authorList>
    </citation>
    <scope>NUCLEOTIDE SEQUENCE [LARGE SCALE GENOMIC DNA]</scope>
    <source>
        <strain evidence="1">Alpha-2009</strain>
        <tissue evidence="1">Whole body</tissue>
    </source>
</reference>
<dbReference type="Proteomes" id="UP001430953">
    <property type="component" value="Unassembled WGS sequence"/>
</dbReference>
<keyword evidence="2" id="KW-1185">Reference proteome</keyword>
<organism evidence="1 2">
    <name type="scientific">Cardiocondyla obscurior</name>
    <dbReference type="NCBI Taxonomy" id="286306"/>
    <lineage>
        <taxon>Eukaryota</taxon>
        <taxon>Metazoa</taxon>
        <taxon>Ecdysozoa</taxon>
        <taxon>Arthropoda</taxon>
        <taxon>Hexapoda</taxon>
        <taxon>Insecta</taxon>
        <taxon>Pterygota</taxon>
        <taxon>Neoptera</taxon>
        <taxon>Endopterygota</taxon>
        <taxon>Hymenoptera</taxon>
        <taxon>Apocrita</taxon>
        <taxon>Aculeata</taxon>
        <taxon>Formicoidea</taxon>
        <taxon>Formicidae</taxon>
        <taxon>Myrmicinae</taxon>
        <taxon>Cardiocondyla</taxon>
    </lineage>
</organism>
<proteinExistence type="predicted"/>
<sequence length="155" mass="18263">MLQIEGYVWVLSTIPLNFLTFVYSSDKVLNVCVLSNNFTYRHYDYEVESQRNVNRHLDPCERSVASRKLLSTCINFFTSPPTRFFFFFFSFFSYLDLTRPNLTSCTDHGRTLPIYGSALPPTPDVVTEYPLSFHELKRRARERELTKRLCFTTRS</sequence>
<evidence type="ECO:0000313" key="2">
    <source>
        <dbReference type="Proteomes" id="UP001430953"/>
    </source>
</evidence>